<keyword evidence="3 5" id="KW-1133">Transmembrane helix</keyword>
<evidence type="ECO:0000256" key="3">
    <source>
        <dbReference type="ARBA" id="ARBA00022989"/>
    </source>
</evidence>
<dbReference type="InterPro" id="IPR036640">
    <property type="entry name" value="ABC1_TM_sf"/>
</dbReference>
<sequence length="376" mass="41750">EVITRITSDIHLVQDGISEKVSIAFLYIANFIASFVLAFIISWKIALATSILIPFLTVNSILLYKYSTVFTKRSFDYYSRAGIIAEEAISTIRVAVSFSAQKKLSNLYDAYLGDARNEGFKKSFLIGFALGIMFFYIYAFNALSIWFGSTMVINNEISPGKIISVFSLIASGFMSISNSFDHIQALSLATGASSKIFETIDRVPSIDIASNTGDKPDNVVGHIQLKNINFIYPTRPDVKILNNIPLDIEPGSTVALVGSSGSGKSTIVSLILRFYDPISGGIYLDGRNVKSLNLTWLRRQISLVSQEPVLFNTTITENVSYELIGSIYENLPDNEKFEKIENACKIANAHDFIMNLPDKYETIVVGFYYLLINARC</sequence>
<dbReference type="SUPFAM" id="SSF90123">
    <property type="entry name" value="ABC transporter transmembrane region"/>
    <property type="match status" value="1"/>
</dbReference>
<evidence type="ECO:0000313" key="7">
    <source>
        <dbReference type="EMBL" id="CAG8472261.1"/>
    </source>
</evidence>
<keyword evidence="8" id="KW-1185">Reference proteome</keyword>
<dbReference type="Gene3D" id="1.20.1560.10">
    <property type="entry name" value="ABC transporter type 1, transmembrane domain"/>
    <property type="match status" value="1"/>
</dbReference>
<feature type="domain" description="ABC transmembrane type-1" evidence="6">
    <location>
        <begin position="1"/>
        <end position="188"/>
    </location>
</feature>
<organism evidence="7 8">
    <name type="scientific">Gigaspora margarita</name>
    <dbReference type="NCBI Taxonomy" id="4874"/>
    <lineage>
        <taxon>Eukaryota</taxon>
        <taxon>Fungi</taxon>
        <taxon>Fungi incertae sedis</taxon>
        <taxon>Mucoromycota</taxon>
        <taxon>Glomeromycotina</taxon>
        <taxon>Glomeromycetes</taxon>
        <taxon>Diversisporales</taxon>
        <taxon>Gigasporaceae</taxon>
        <taxon>Gigaspora</taxon>
    </lineage>
</organism>
<dbReference type="Gene3D" id="3.40.50.300">
    <property type="entry name" value="P-loop containing nucleotide triphosphate hydrolases"/>
    <property type="match status" value="1"/>
</dbReference>
<dbReference type="InterPro" id="IPR003439">
    <property type="entry name" value="ABC_transporter-like_ATP-bd"/>
</dbReference>
<dbReference type="Proteomes" id="UP000789901">
    <property type="component" value="Unassembled WGS sequence"/>
</dbReference>
<comment type="caution">
    <text evidence="7">The sequence shown here is derived from an EMBL/GenBank/DDBJ whole genome shotgun (WGS) entry which is preliminary data.</text>
</comment>
<gene>
    <name evidence="7" type="ORF">GMARGA_LOCUS834</name>
</gene>
<evidence type="ECO:0000259" key="6">
    <source>
        <dbReference type="PROSITE" id="PS50929"/>
    </source>
</evidence>
<keyword evidence="4 5" id="KW-0472">Membrane</keyword>
<dbReference type="PANTHER" id="PTHR43394:SF27">
    <property type="entry name" value="ATP-DEPENDENT TRANSLOCASE ABCB1-LIKE"/>
    <property type="match status" value="1"/>
</dbReference>
<evidence type="ECO:0000256" key="2">
    <source>
        <dbReference type="ARBA" id="ARBA00022692"/>
    </source>
</evidence>
<feature type="transmembrane region" description="Helical" evidence="5">
    <location>
        <begin position="47"/>
        <end position="64"/>
    </location>
</feature>
<evidence type="ECO:0000313" key="8">
    <source>
        <dbReference type="Proteomes" id="UP000789901"/>
    </source>
</evidence>
<protein>
    <submittedName>
        <fullName evidence="7">39810_t:CDS:1</fullName>
    </submittedName>
</protein>
<reference evidence="7 8" key="1">
    <citation type="submission" date="2021-06" db="EMBL/GenBank/DDBJ databases">
        <authorList>
            <person name="Kallberg Y."/>
            <person name="Tangrot J."/>
            <person name="Rosling A."/>
        </authorList>
    </citation>
    <scope>NUCLEOTIDE SEQUENCE [LARGE SCALE GENOMIC DNA]</scope>
    <source>
        <strain evidence="7 8">120-4 pot B 10/14</strain>
    </source>
</reference>
<evidence type="ECO:0000256" key="5">
    <source>
        <dbReference type="SAM" id="Phobius"/>
    </source>
</evidence>
<dbReference type="InterPro" id="IPR039421">
    <property type="entry name" value="Type_1_exporter"/>
</dbReference>
<evidence type="ECO:0000256" key="4">
    <source>
        <dbReference type="ARBA" id="ARBA00023136"/>
    </source>
</evidence>
<feature type="non-terminal residue" evidence="7">
    <location>
        <position position="1"/>
    </location>
</feature>
<evidence type="ECO:0000256" key="1">
    <source>
        <dbReference type="ARBA" id="ARBA00004141"/>
    </source>
</evidence>
<dbReference type="InterPro" id="IPR027417">
    <property type="entry name" value="P-loop_NTPase"/>
</dbReference>
<dbReference type="EMBL" id="CAJVQB010000165">
    <property type="protein sequence ID" value="CAG8472261.1"/>
    <property type="molecule type" value="Genomic_DNA"/>
</dbReference>
<accession>A0ABM8VXM5</accession>
<dbReference type="PROSITE" id="PS50929">
    <property type="entry name" value="ABC_TM1F"/>
    <property type="match status" value="1"/>
</dbReference>
<feature type="transmembrane region" description="Helical" evidence="5">
    <location>
        <begin position="124"/>
        <end position="147"/>
    </location>
</feature>
<dbReference type="InterPro" id="IPR011527">
    <property type="entry name" value="ABC1_TM_dom"/>
</dbReference>
<dbReference type="PANTHER" id="PTHR43394">
    <property type="entry name" value="ATP-DEPENDENT PERMEASE MDL1, MITOCHONDRIAL"/>
    <property type="match status" value="1"/>
</dbReference>
<feature type="transmembrane region" description="Helical" evidence="5">
    <location>
        <begin position="21"/>
        <end position="41"/>
    </location>
</feature>
<keyword evidence="2 5" id="KW-0812">Transmembrane</keyword>
<proteinExistence type="predicted"/>
<dbReference type="SUPFAM" id="SSF52540">
    <property type="entry name" value="P-loop containing nucleoside triphosphate hydrolases"/>
    <property type="match status" value="1"/>
</dbReference>
<dbReference type="Pfam" id="PF00005">
    <property type="entry name" value="ABC_tran"/>
    <property type="match status" value="1"/>
</dbReference>
<dbReference type="CDD" id="cd18577">
    <property type="entry name" value="ABC_6TM_Pgp_ABCB1_D1_like"/>
    <property type="match status" value="1"/>
</dbReference>
<dbReference type="Pfam" id="PF00664">
    <property type="entry name" value="ABC_membrane"/>
    <property type="match status" value="1"/>
</dbReference>
<comment type="subcellular location">
    <subcellularLocation>
        <location evidence="1">Membrane</location>
        <topology evidence="1">Multi-pass membrane protein</topology>
    </subcellularLocation>
</comment>
<name>A0ABM8VXM5_GIGMA</name>